<name>T1DT05_9PORP</name>
<evidence type="ECO:0000256" key="1">
    <source>
        <dbReference type="SAM" id="Phobius"/>
    </source>
</evidence>
<dbReference type="AlphaFoldDB" id="T1DT05"/>
<keyword evidence="1" id="KW-0472">Membrane</keyword>
<protein>
    <submittedName>
        <fullName evidence="2">Uncharacterized protein</fullName>
    </submittedName>
</protein>
<dbReference type="EMBL" id="BAOU01000031">
    <property type="protein sequence ID" value="GAD05529.1"/>
    <property type="molecule type" value="Genomic_DNA"/>
</dbReference>
<keyword evidence="1" id="KW-0812">Transmembrane</keyword>
<proteinExistence type="predicted"/>
<organism evidence="2 3">
    <name type="scientific">Porphyromonas crevioricanis JCM 15906</name>
    <dbReference type="NCBI Taxonomy" id="1305617"/>
    <lineage>
        <taxon>Bacteria</taxon>
        <taxon>Pseudomonadati</taxon>
        <taxon>Bacteroidota</taxon>
        <taxon>Bacteroidia</taxon>
        <taxon>Bacteroidales</taxon>
        <taxon>Porphyromonadaceae</taxon>
        <taxon>Porphyromonas</taxon>
    </lineage>
</organism>
<reference evidence="2 3" key="2">
    <citation type="journal article" date="2013" name="Genome Announc.">
        <title>Draft Genome Sequences of Porphyromonas crevioricanis JCM 15906T and Porphyromonas cansulci JCM 13913T Isolated from a Canine Oral Cavity.</title>
        <authorList>
            <person name="Sakamoto M."/>
            <person name="Tanaka N."/>
            <person name="Shiwa Y."/>
            <person name="Yoshikawa H."/>
            <person name="Ohkuma M."/>
        </authorList>
    </citation>
    <scope>NUCLEOTIDE SEQUENCE [LARGE SCALE GENOMIC DNA]</scope>
    <source>
        <strain evidence="2 3">JCM 15906</strain>
    </source>
</reference>
<accession>T1DT05</accession>
<evidence type="ECO:0000313" key="3">
    <source>
        <dbReference type="Proteomes" id="UP000018031"/>
    </source>
</evidence>
<comment type="caution">
    <text evidence="2">The sequence shown here is derived from an EMBL/GenBank/DDBJ whole genome shotgun (WGS) entry which is preliminary data.</text>
</comment>
<sequence>METKHSLEGDVSAPFRCHAKEVAEWWPKRYRAIARLLGIFFSIAQYPFWETSN</sequence>
<feature type="transmembrane region" description="Helical" evidence="1">
    <location>
        <begin position="32"/>
        <end position="49"/>
    </location>
</feature>
<dbReference type="Proteomes" id="UP000018031">
    <property type="component" value="Unassembled WGS sequence"/>
</dbReference>
<gene>
    <name evidence="2" type="ORF">PORCRE_1234</name>
</gene>
<evidence type="ECO:0000313" key="2">
    <source>
        <dbReference type="EMBL" id="GAD05529.1"/>
    </source>
</evidence>
<keyword evidence="1" id="KW-1133">Transmembrane helix</keyword>
<reference evidence="3" key="1">
    <citation type="journal article" date="2013" name="Genome">
        <title>Draft Genome Sequences of Porphyromonas crevioricanis JCM 15906T and Porphyromonas cansulci JCM 13913T Isolated from a Canine Oral Cavity.</title>
        <authorList>
            <person name="Sakamoto M."/>
            <person name="Tanaka N."/>
            <person name="Shiwa Y."/>
            <person name="Yoshikawa H."/>
            <person name="Ohkuma M."/>
        </authorList>
    </citation>
    <scope>NUCLEOTIDE SEQUENCE [LARGE SCALE GENOMIC DNA]</scope>
    <source>
        <strain evidence="3">JCM 15906</strain>
    </source>
</reference>